<protein>
    <submittedName>
        <fullName evidence="1">Uncharacterized protein</fullName>
    </submittedName>
</protein>
<keyword evidence="2" id="KW-1185">Reference proteome</keyword>
<proteinExistence type="predicted"/>
<sequence>MNLETCNGAGTWFRASQLWDIATAFNIQMSHQMGSRCGSMIGLHQCGGSSPDF</sequence>
<dbReference type="EMBL" id="JAZHGA010000005">
    <property type="protein sequence ID" value="MEM5339775.1"/>
    <property type="molecule type" value="Genomic_DNA"/>
</dbReference>
<accession>A0ABU9QYC1</accession>
<comment type="caution">
    <text evidence="1">The sequence shown here is derived from an EMBL/GenBank/DDBJ whole genome shotgun (WGS) entry which is preliminary data.</text>
</comment>
<dbReference type="RefSeq" id="WP_155995413.1">
    <property type="nucleotide sequence ID" value="NZ_JAZHFZ010000013.1"/>
</dbReference>
<organism evidence="1 2">
    <name type="scientific">Paraburkholderia azotifigens</name>
    <dbReference type="NCBI Taxonomy" id="2057004"/>
    <lineage>
        <taxon>Bacteria</taxon>
        <taxon>Pseudomonadati</taxon>
        <taxon>Pseudomonadota</taxon>
        <taxon>Betaproteobacteria</taxon>
        <taxon>Burkholderiales</taxon>
        <taxon>Burkholderiaceae</taxon>
        <taxon>Paraburkholderia</taxon>
    </lineage>
</organism>
<evidence type="ECO:0000313" key="2">
    <source>
        <dbReference type="Proteomes" id="UP001481677"/>
    </source>
</evidence>
<dbReference type="Proteomes" id="UP001481677">
    <property type="component" value="Unassembled WGS sequence"/>
</dbReference>
<name>A0ABU9QYC1_9BURK</name>
<reference evidence="1 2" key="1">
    <citation type="submission" date="2024-01" db="EMBL/GenBank/DDBJ databases">
        <title>The diversity of rhizobia nodulating Mimosa spp. in eleven states of Brazil covering several biomes is determined by host plant, location, and edaphic factors.</title>
        <authorList>
            <person name="Rouws L."/>
            <person name="Barauna A."/>
            <person name="Beukes C."/>
            <person name="De Faria S.M."/>
            <person name="Gross E."/>
            <person name="Dos Reis Junior F.B."/>
            <person name="Simon M."/>
            <person name="Maluk M."/>
            <person name="Odee D.W."/>
            <person name="Kenicer G."/>
            <person name="Young J.P.W."/>
            <person name="Reis V.M."/>
            <person name="Zilli J."/>
            <person name="James E.K."/>
        </authorList>
    </citation>
    <scope>NUCLEOTIDE SEQUENCE [LARGE SCALE GENOMIC DNA]</scope>
    <source>
        <strain evidence="1 2">JPY530</strain>
    </source>
</reference>
<evidence type="ECO:0000313" key="1">
    <source>
        <dbReference type="EMBL" id="MEM5339775.1"/>
    </source>
</evidence>
<gene>
    <name evidence="1" type="ORF">V4C56_09050</name>
</gene>